<dbReference type="Gene3D" id="3.40.50.720">
    <property type="entry name" value="NAD(P)-binding Rossmann-like Domain"/>
    <property type="match status" value="1"/>
</dbReference>
<dbReference type="PANTHER" id="PTHR10953">
    <property type="entry name" value="UBIQUITIN-ACTIVATING ENZYME E1"/>
    <property type="match status" value="1"/>
</dbReference>
<dbReference type="InterPro" id="IPR035985">
    <property type="entry name" value="Ubiquitin-activating_enz"/>
</dbReference>
<feature type="domain" description="THIF-type NAD/FAD binding fold" evidence="2">
    <location>
        <begin position="5"/>
        <end position="242"/>
    </location>
</feature>
<dbReference type="GO" id="GO:0004792">
    <property type="term" value="F:thiosulfate-cyanide sulfurtransferase activity"/>
    <property type="evidence" value="ECO:0007669"/>
    <property type="project" value="TreeGrafter"/>
</dbReference>
<proteinExistence type="inferred from homology"/>
<protein>
    <submittedName>
        <fullName evidence="3">Thiamine biosynthesis protein MoeB</fullName>
    </submittedName>
</protein>
<evidence type="ECO:0000313" key="4">
    <source>
        <dbReference type="Proteomes" id="UP000092578"/>
    </source>
</evidence>
<dbReference type="RefSeq" id="WP_065411095.1">
    <property type="nucleotide sequence ID" value="NZ_MAYT01000027.1"/>
</dbReference>
<dbReference type="GO" id="GO:0016779">
    <property type="term" value="F:nucleotidyltransferase activity"/>
    <property type="evidence" value="ECO:0007669"/>
    <property type="project" value="TreeGrafter"/>
</dbReference>
<dbReference type="CDD" id="cd00757">
    <property type="entry name" value="ThiF_MoeB_HesA_family"/>
    <property type="match status" value="1"/>
</dbReference>
<name>A0A1B9AMQ2_9BACI</name>
<dbReference type="Pfam" id="PF00899">
    <property type="entry name" value="ThiF"/>
    <property type="match status" value="1"/>
</dbReference>
<evidence type="ECO:0000256" key="1">
    <source>
        <dbReference type="ARBA" id="ARBA00009919"/>
    </source>
</evidence>
<evidence type="ECO:0000313" key="3">
    <source>
        <dbReference type="EMBL" id="OCA85129.1"/>
    </source>
</evidence>
<dbReference type="InterPro" id="IPR000594">
    <property type="entry name" value="ThiF_NAD_FAD-bd"/>
</dbReference>
<reference evidence="4" key="1">
    <citation type="submission" date="2016-05" db="EMBL/GenBank/DDBJ databases">
        <authorList>
            <person name="Liu B."/>
            <person name="Wang J."/>
            <person name="Zhu Y."/>
            <person name="Liu G."/>
            <person name="Chen Q."/>
            <person name="Chen Z."/>
            <person name="Lan J."/>
            <person name="Che J."/>
            <person name="Ge C."/>
            <person name="Shi H."/>
            <person name="Pan Z."/>
            <person name="Liu X."/>
        </authorList>
    </citation>
    <scope>NUCLEOTIDE SEQUENCE [LARGE SCALE GENOMIC DNA]</scope>
    <source>
        <strain evidence="4">FJAT-27215</strain>
    </source>
</reference>
<comment type="caution">
    <text evidence="3">The sequence shown here is derived from an EMBL/GenBank/DDBJ whole genome shotgun (WGS) entry which is preliminary data.</text>
</comment>
<dbReference type="GO" id="GO:0008641">
    <property type="term" value="F:ubiquitin-like modifier activating enzyme activity"/>
    <property type="evidence" value="ECO:0007669"/>
    <property type="project" value="InterPro"/>
</dbReference>
<dbReference type="Proteomes" id="UP000092578">
    <property type="component" value="Unassembled WGS sequence"/>
</dbReference>
<comment type="similarity">
    <text evidence="1">Belongs to the HesA/MoeB/ThiF family.</text>
</comment>
<dbReference type="PANTHER" id="PTHR10953:SF102">
    <property type="entry name" value="ADENYLYLTRANSFERASE AND SULFURTRANSFERASE MOCS3"/>
    <property type="match status" value="1"/>
</dbReference>
<dbReference type="GO" id="GO:0005829">
    <property type="term" value="C:cytosol"/>
    <property type="evidence" value="ECO:0007669"/>
    <property type="project" value="TreeGrafter"/>
</dbReference>
<dbReference type="EMBL" id="MAYT01000027">
    <property type="protein sequence ID" value="OCA85129.1"/>
    <property type="molecule type" value="Genomic_DNA"/>
</dbReference>
<gene>
    <name evidence="3" type="ORF">A8F95_10620</name>
</gene>
<dbReference type="InterPro" id="IPR045886">
    <property type="entry name" value="ThiF/MoeB/HesA"/>
</dbReference>
<dbReference type="AlphaFoldDB" id="A0A1B9AMQ2"/>
<sequence length="340" mass="37826">MQGRYSRQELFSPIGREGQRKLKEKHVLLVGAGALGTGNAEALVRAGIGRLTIIDRDYVEESNLQRQQLYSEEDSRLAVPKAMAAQQRLAAINSAVTVQAEVIDASYAELLELAEEADLMIDATDNYETRLMINDVAHQLGIPWIYGACTGSHGMVFVILPGETPCLRCLWERGAVGSGYTCDTAGIIGPAATHVVSYQVTEAMKILVEDWQALNGKLIMFDLWKNMHKEINVNKVKRKECPTCGESPVYPHLSHENLTKTSVLCGRNTVQIRPAEARKVNLSELEQTFAGQGYPVKRNPYMVTIHFPLHRLAVFHDGRMLVHGTNDQAEAKKYYTKLFG</sequence>
<dbReference type="GO" id="GO:0008146">
    <property type="term" value="F:sulfotransferase activity"/>
    <property type="evidence" value="ECO:0007669"/>
    <property type="project" value="TreeGrafter"/>
</dbReference>
<evidence type="ECO:0000259" key="2">
    <source>
        <dbReference type="Pfam" id="PF00899"/>
    </source>
</evidence>
<dbReference type="SUPFAM" id="SSF69572">
    <property type="entry name" value="Activating enzymes of the ubiquitin-like proteins"/>
    <property type="match status" value="1"/>
</dbReference>
<organism evidence="3 4">
    <name type="scientific">Pseudobacillus wudalianchiensis</name>
    <dbReference type="NCBI Taxonomy" id="1743143"/>
    <lineage>
        <taxon>Bacteria</taxon>
        <taxon>Bacillati</taxon>
        <taxon>Bacillota</taxon>
        <taxon>Bacilli</taxon>
        <taxon>Bacillales</taxon>
        <taxon>Bacillaceae</taxon>
        <taxon>Pseudobacillus</taxon>
    </lineage>
</organism>
<accession>A0A1B9AMQ2</accession>
<dbReference type="FunFam" id="3.40.50.720:FF:000080">
    <property type="entry name" value="Thiazole biosynthesis adenylyltransferase ThiF"/>
    <property type="match status" value="1"/>
</dbReference>
<keyword evidence="4" id="KW-1185">Reference proteome</keyword>